<protein>
    <submittedName>
        <fullName evidence="4">Putative negative regulator of RcsB-dependent stress response</fullName>
    </submittedName>
</protein>
<evidence type="ECO:0000256" key="1">
    <source>
        <dbReference type="SAM" id="MobiDB-lite"/>
    </source>
</evidence>
<feature type="region of interest" description="Disordered" evidence="1">
    <location>
        <begin position="210"/>
        <end position="288"/>
    </location>
</feature>
<dbReference type="OrthoDB" id="196609at2"/>
<name>A0A1M6L9Z8_9BACT</name>
<feature type="compositionally biased region" description="Polar residues" evidence="1">
    <location>
        <begin position="270"/>
        <end position="288"/>
    </location>
</feature>
<reference evidence="4 5" key="1">
    <citation type="submission" date="2016-11" db="EMBL/GenBank/DDBJ databases">
        <authorList>
            <person name="Jaros S."/>
            <person name="Januszkiewicz K."/>
            <person name="Wedrychowicz H."/>
        </authorList>
    </citation>
    <scope>NUCLEOTIDE SEQUENCE [LARGE SCALE GENOMIC DNA]</scope>
    <source>
        <strain evidence="4 5">DSM 18772</strain>
    </source>
</reference>
<evidence type="ECO:0000259" key="3">
    <source>
        <dbReference type="Pfam" id="PF09976"/>
    </source>
</evidence>
<dbReference type="Pfam" id="PF09976">
    <property type="entry name" value="TPR_21"/>
    <property type="match status" value="1"/>
</dbReference>
<feature type="transmembrane region" description="Helical" evidence="2">
    <location>
        <begin position="29"/>
        <end position="46"/>
    </location>
</feature>
<dbReference type="STRING" id="1123071.SAMN02745181_2336"/>
<proteinExistence type="predicted"/>
<evidence type="ECO:0000313" key="4">
    <source>
        <dbReference type="EMBL" id="SHJ67983.1"/>
    </source>
</evidence>
<sequence length="288" mass="30970">MEDTPTPIAEIDHGPSKFEVFLEENQKKLIILAVAVFLGVLAYVFFSGYGEMQEQQASAKMQTGEYQATIQEYPGTKSAAAATIFLADEKAQSSNQEGIDQLQGFGTQFTDYPGTPSATVRLGLRLLDEGKTDEAEAQLSSVLDSEEAAYIAPLAKLALGDIALKNGNKEKAKTLYTEVSKLDQDGSTEAIDTFSGFISQAKARLNLMNAKAPREVQPKPAVTPAAPEADKAEPAEQPATPEANEQPQEEKAADTEQADTPADADKNATPEENSTPEENQEKNSQVKP</sequence>
<dbReference type="SUPFAM" id="SSF48452">
    <property type="entry name" value="TPR-like"/>
    <property type="match status" value="1"/>
</dbReference>
<dbReference type="Gene3D" id="1.25.40.10">
    <property type="entry name" value="Tetratricopeptide repeat domain"/>
    <property type="match status" value="1"/>
</dbReference>
<organism evidence="4 5">
    <name type="scientific">Rubritalea squalenifaciens DSM 18772</name>
    <dbReference type="NCBI Taxonomy" id="1123071"/>
    <lineage>
        <taxon>Bacteria</taxon>
        <taxon>Pseudomonadati</taxon>
        <taxon>Verrucomicrobiota</taxon>
        <taxon>Verrucomicrobiia</taxon>
        <taxon>Verrucomicrobiales</taxon>
        <taxon>Rubritaleaceae</taxon>
        <taxon>Rubritalea</taxon>
    </lineage>
</organism>
<evidence type="ECO:0000313" key="5">
    <source>
        <dbReference type="Proteomes" id="UP000184510"/>
    </source>
</evidence>
<gene>
    <name evidence="4" type="ORF">SAMN02745181_2336</name>
</gene>
<dbReference type="EMBL" id="FQYR01000004">
    <property type="protein sequence ID" value="SHJ67983.1"/>
    <property type="molecule type" value="Genomic_DNA"/>
</dbReference>
<keyword evidence="2" id="KW-0812">Transmembrane</keyword>
<feature type="compositionally biased region" description="Low complexity" evidence="1">
    <location>
        <begin position="235"/>
        <end position="246"/>
    </location>
</feature>
<dbReference type="InterPro" id="IPR018704">
    <property type="entry name" value="SecYEG/CpoB_TPR"/>
</dbReference>
<feature type="domain" description="Ancillary SecYEG translocon subunit/Cell division coordinator CpoB TPR" evidence="3">
    <location>
        <begin position="21"/>
        <end position="182"/>
    </location>
</feature>
<dbReference type="RefSeq" id="WP_143183934.1">
    <property type="nucleotide sequence ID" value="NZ_FQYR01000004.1"/>
</dbReference>
<keyword evidence="2" id="KW-1133">Transmembrane helix</keyword>
<accession>A0A1M6L9Z8</accession>
<dbReference type="Proteomes" id="UP000184510">
    <property type="component" value="Unassembled WGS sequence"/>
</dbReference>
<dbReference type="AlphaFoldDB" id="A0A1M6L9Z8"/>
<evidence type="ECO:0000256" key="2">
    <source>
        <dbReference type="SAM" id="Phobius"/>
    </source>
</evidence>
<keyword evidence="2" id="KW-0472">Membrane</keyword>
<keyword evidence="5" id="KW-1185">Reference proteome</keyword>
<dbReference type="InParanoid" id="A0A1M6L9Z8"/>
<dbReference type="InterPro" id="IPR011990">
    <property type="entry name" value="TPR-like_helical_dom_sf"/>
</dbReference>